<accession>A0ABW1D9Q1</accession>
<keyword evidence="3" id="KW-1185">Reference proteome</keyword>
<comment type="caution">
    <text evidence="2">The sequence shown here is derived from an EMBL/GenBank/DDBJ whole genome shotgun (WGS) entry which is preliminary data.</text>
</comment>
<evidence type="ECO:0000313" key="2">
    <source>
        <dbReference type="EMBL" id="MFC5833598.1"/>
    </source>
</evidence>
<feature type="compositionally biased region" description="Gly residues" evidence="1">
    <location>
        <begin position="105"/>
        <end position="116"/>
    </location>
</feature>
<sequence length="216" mass="22783">MELFDTHRRVHVRGGQHKVDFYLRLRTMGVFSDDAPATIRAFGQALGQLSIEELVDRYPIRCRPIRDLLVEYLRERQPSIKVMLVEPGQEGLGVGELFAGKSGDAGGEGLAGGASAQGGQEMPGGEPVQERLVRVAVEFGEAVGEPGFGVQELLVDGREHAAGHQQVAQIGDGPPAGELVKRLVSQGDATAGQAGEEVLDVGGAQPHPSLPGVGHA</sequence>
<dbReference type="Proteomes" id="UP001596058">
    <property type="component" value="Unassembled WGS sequence"/>
</dbReference>
<evidence type="ECO:0000313" key="3">
    <source>
        <dbReference type="Proteomes" id="UP001596058"/>
    </source>
</evidence>
<feature type="region of interest" description="Disordered" evidence="1">
    <location>
        <begin position="105"/>
        <end position="126"/>
    </location>
</feature>
<reference evidence="3" key="1">
    <citation type="journal article" date="2019" name="Int. J. Syst. Evol. Microbiol.">
        <title>The Global Catalogue of Microorganisms (GCM) 10K type strain sequencing project: providing services to taxonomists for standard genome sequencing and annotation.</title>
        <authorList>
            <consortium name="The Broad Institute Genomics Platform"/>
            <consortium name="The Broad Institute Genome Sequencing Center for Infectious Disease"/>
            <person name="Wu L."/>
            <person name="Ma J."/>
        </authorList>
    </citation>
    <scope>NUCLEOTIDE SEQUENCE [LARGE SCALE GENOMIC DNA]</scope>
    <source>
        <strain evidence="3">CCUG 53903</strain>
    </source>
</reference>
<dbReference type="EMBL" id="JBHSPA010000094">
    <property type="protein sequence ID" value="MFC5833598.1"/>
    <property type="molecule type" value="Genomic_DNA"/>
</dbReference>
<feature type="non-terminal residue" evidence="2">
    <location>
        <position position="216"/>
    </location>
</feature>
<name>A0ABW1D9Q1_9ACTN</name>
<evidence type="ECO:0000256" key="1">
    <source>
        <dbReference type="SAM" id="MobiDB-lite"/>
    </source>
</evidence>
<proteinExistence type="predicted"/>
<organism evidence="2 3">
    <name type="scientific">Nonomuraea insulae</name>
    <dbReference type="NCBI Taxonomy" id="1616787"/>
    <lineage>
        <taxon>Bacteria</taxon>
        <taxon>Bacillati</taxon>
        <taxon>Actinomycetota</taxon>
        <taxon>Actinomycetes</taxon>
        <taxon>Streptosporangiales</taxon>
        <taxon>Streptosporangiaceae</taxon>
        <taxon>Nonomuraea</taxon>
    </lineage>
</organism>
<protein>
    <submittedName>
        <fullName evidence="2">Uncharacterized protein</fullName>
    </submittedName>
</protein>
<gene>
    <name evidence="2" type="ORF">ACFPZ3_57975</name>
</gene>
<dbReference type="RefSeq" id="WP_379523023.1">
    <property type="nucleotide sequence ID" value="NZ_JBHSPA010000094.1"/>
</dbReference>